<evidence type="ECO:0000256" key="4">
    <source>
        <dbReference type="ARBA" id="ARBA00022741"/>
    </source>
</evidence>
<evidence type="ECO:0000256" key="5">
    <source>
        <dbReference type="ARBA" id="ARBA00022840"/>
    </source>
</evidence>
<dbReference type="GO" id="GO:0006420">
    <property type="term" value="P:arginyl-tRNA aminoacylation"/>
    <property type="evidence" value="ECO:0007669"/>
    <property type="project" value="InterPro"/>
</dbReference>
<protein>
    <recommendedName>
        <fullName evidence="2">arginine--tRNA ligase</fullName>
        <ecNumber evidence="2">6.1.1.19</ecNumber>
    </recommendedName>
</protein>
<evidence type="ECO:0000256" key="10">
    <source>
        <dbReference type="SAM" id="Phobius"/>
    </source>
</evidence>
<keyword evidence="4 9" id="KW-0547">Nucleotide-binding</keyword>
<evidence type="ECO:0000256" key="3">
    <source>
        <dbReference type="ARBA" id="ARBA00022598"/>
    </source>
</evidence>
<evidence type="ECO:0000259" key="11">
    <source>
        <dbReference type="SMART" id="SM00836"/>
    </source>
</evidence>
<feature type="transmembrane region" description="Helical" evidence="10">
    <location>
        <begin position="138"/>
        <end position="158"/>
    </location>
</feature>
<feature type="transmembrane region" description="Helical" evidence="10">
    <location>
        <begin position="164"/>
        <end position="182"/>
    </location>
</feature>
<feature type="domain" description="DALR anticodon binding" evidence="11">
    <location>
        <begin position="168"/>
        <end position="330"/>
    </location>
</feature>
<evidence type="ECO:0000313" key="13">
    <source>
        <dbReference type="Proteomes" id="UP000605970"/>
    </source>
</evidence>
<keyword evidence="10" id="KW-1133">Transmembrane helix</keyword>
<dbReference type="InterPro" id="IPR001278">
    <property type="entry name" value="Arg-tRNA-ligase"/>
</dbReference>
<evidence type="ECO:0000256" key="9">
    <source>
        <dbReference type="RuleBase" id="RU363038"/>
    </source>
</evidence>
<comment type="similarity">
    <text evidence="1 9">Belongs to the class-I aminoacyl-tRNA synthetase family.</text>
</comment>
<dbReference type="OrthoDB" id="68056at2759"/>
<dbReference type="GO" id="GO:0005524">
    <property type="term" value="F:ATP binding"/>
    <property type="evidence" value="ECO:0007669"/>
    <property type="project" value="UniProtKB-KW"/>
</dbReference>
<keyword evidence="13" id="KW-1185">Reference proteome</keyword>
<accession>A0A8S9ZR13</accession>
<keyword evidence="5 9" id="KW-0067">ATP-binding</keyword>
<organism evidence="12 13">
    <name type="scientific">Meloidogyne graminicola</name>
    <dbReference type="NCBI Taxonomy" id="189291"/>
    <lineage>
        <taxon>Eukaryota</taxon>
        <taxon>Metazoa</taxon>
        <taxon>Ecdysozoa</taxon>
        <taxon>Nematoda</taxon>
        <taxon>Chromadorea</taxon>
        <taxon>Rhabditida</taxon>
        <taxon>Tylenchina</taxon>
        <taxon>Tylenchomorpha</taxon>
        <taxon>Tylenchoidea</taxon>
        <taxon>Meloidogynidae</taxon>
        <taxon>Meloidogyninae</taxon>
        <taxon>Meloidogyne</taxon>
    </lineage>
</organism>
<dbReference type="SUPFAM" id="SSF52374">
    <property type="entry name" value="Nucleotidylyl transferase"/>
    <property type="match status" value="1"/>
</dbReference>
<dbReference type="Pfam" id="PF05746">
    <property type="entry name" value="DALR_1"/>
    <property type="match status" value="1"/>
</dbReference>
<comment type="caution">
    <text evidence="12">The sequence shown here is derived from an EMBL/GenBank/DDBJ whole genome shotgun (WGS) entry which is preliminary data.</text>
</comment>
<dbReference type="SUPFAM" id="SSF47323">
    <property type="entry name" value="Anticodon-binding domain of a subclass of class I aminoacyl-tRNA synthetases"/>
    <property type="match status" value="1"/>
</dbReference>
<dbReference type="AlphaFoldDB" id="A0A8S9ZR13"/>
<comment type="catalytic activity">
    <reaction evidence="8">
        <text>tRNA(Arg) + L-arginine + ATP = L-arginyl-tRNA(Arg) + AMP + diphosphate</text>
        <dbReference type="Rhea" id="RHEA:20301"/>
        <dbReference type="Rhea" id="RHEA-COMP:9658"/>
        <dbReference type="Rhea" id="RHEA-COMP:9673"/>
        <dbReference type="ChEBI" id="CHEBI:30616"/>
        <dbReference type="ChEBI" id="CHEBI:32682"/>
        <dbReference type="ChEBI" id="CHEBI:33019"/>
        <dbReference type="ChEBI" id="CHEBI:78442"/>
        <dbReference type="ChEBI" id="CHEBI:78513"/>
        <dbReference type="ChEBI" id="CHEBI:456215"/>
        <dbReference type="EC" id="6.1.1.19"/>
    </reaction>
</comment>
<evidence type="ECO:0000256" key="1">
    <source>
        <dbReference type="ARBA" id="ARBA00005594"/>
    </source>
</evidence>
<dbReference type="Proteomes" id="UP000605970">
    <property type="component" value="Unassembled WGS sequence"/>
</dbReference>
<dbReference type="EC" id="6.1.1.19" evidence="2"/>
<dbReference type="PANTHER" id="PTHR11956">
    <property type="entry name" value="ARGINYL-TRNA SYNTHETASE"/>
    <property type="match status" value="1"/>
</dbReference>
<dbReference type="EMBL" id="JABEBT010000039">
    <property type="protein sequence ID" value="KAF7635672.1"/>
    <property type="molecule type" value="Genomic_DNA"/>
</dbReference>
<keyword evidence="7 9" id="KW-0030">Aminoacyl-tRNA synthetase</keyword>
<evidence type="ECO:0000256" key="2">
    <source>
        <dbReference type="ARBA" id="ARBA00012837"/>
    </source>
</evidence>
<dbReference type="InterPro" id="IPR035684">
    <property type="entry name" value="ArgRS_core"/>
</dbReference>
<keyword evidence="3 9" id="KW-0436">Ligase</keyword>
<evidence type="ECO:0000256" key="8">
    <source>
        <dbReference type="ARBA" id="ARBA00049339"/>
    </source>
</evidence>
<sequence length="409" mass="47286">MVQHQTIYAAAQKLGWYSANEKRVEHVQFGLVLGEDKKKFKTRSGETVKLLDLLNEGVRRAEEKLRLRETGGTCWWFAGEGSMLLRMGRGFESCPSFFNFESDEQLVKAAESLAYGCIKYADLSQSRIADYIFSFDRVYFFTINILNTLFLLMFACMLDDRGNTAVYLLYAYTRIWFIFNIFGSKFLSIARNANVDRTEINNYLGKLDGGVISLEHPREVRLAKQILKFSDCVLNTVTTLHISKVCDYIYELATLFHDFYKECYVISKTTGAKEVSKMQVISKVFGLKMKKINETEQVNINFNRLVLCEVVADVMQQCFSILGIRPIDRIVLIRQRMKLVSTPQSYNEKFIFIPIISLFRPLILTSSNLERTFSTSFPPSLRTNQRLYLQLNQCLKNYLCINNLKNLES</sequence>
<dbReference type="PANTHER" id="PTHR11956:SF5">
    <property type="entry name" value="ARGININE--TRNA LIGASE, CYTOPLASMIC"/>
    <property type="match status" value="1"/>
</dbReference>
<dbReference type="GO" id="GO:0004814">
    <property type="term" value="F:arginine-tRNA ligase activity"/>
    <property type="evidence" value="ECO:0007669"/>
    <property type="project" value="UniProtKB-EC"/>
</dbReference>
<keyword evidence="6 9" id="KW-0648">Protein biosynthesis</keyword>
<dbReference type="InterPro" id="IPR008909">
    <property type="entry name" value="DALR_anticod-bd"/>
</dbReference>
<proteinExistence type="inferred from homology"/>
<dbReference type="Gene3D" id="1.10.730.10">
    <property type="entry name" value="Isoleucyl-tRNA Synthetase, Domain 1"/>
    <property type="match status" value="1"/>
</dbReference>
<keyword evidence="10" id="KW-0812">Transmembrane</keyword>
<dbReference type="InterPro" id="IPR014729">
    <property type="entry name" value="Rossmann-like_a/b/a_fold"/>
</dbReference>
<evidence type="ECO:0000256" key="7">
    <source>
        <dbReference type="ARBA" id="ARBA00023146"/>
    </source>
</evidence>
<dbReference type="InterPro" id="IPR009080">
    <property type="entry name" value="tRNAsynth_Ia_anticodon-bd"/>
</dbReference>
<dbReference type="Gene3D" id="3.40.50.620">
    <property type="entry name" value="HUPs"/>
    <property type="match status" value="1"/>
</dbReference>
<evidence type="ECO:0000313" key="12">
    <source>
        <dbReference type="EMBL" id="KAF7635672.1"/>
    </source>
</evidence>
<keyword evidence="10" id="KW-0472">Membrane</keyword>
<dbReference type="SMART" id="SM00836">
    <property type="entry name" value="DALR_1"/>
    <property type="match status" value="1"/>
</dbReference>
<name>A0A8S9ZR13_9BILA</name>
<gene>
    <name evidence="12" type="ORF">Mgra_00004914</name>
</gene>
<evidence type="ECO:0000256" key="6">
    <source>
        <dbReference type="ARBA" id="ARBA00022917"/>
    </source>
</evidence>
<reference evidence="12" key="1">
    <citation type="journal article" date="2020" name="Ecol. Evol.">
        <title>Genome structure and content of the rice root-knot nematode (Meloidogyne graminicola).</title>
        <authorList>
            <person name="Phan N.T."/>
            <person name="Danchin E.G.J."/>
            <person name="Klopp C."/>
            <person name="Perfus-Barbeoch L."/>
            <person name="Kozlowski D.K."/>
            <person name="Koutsovoulos G.D."/>
            <person name="Lopez-Roques C."/>
            <person name="Bouchez O."/>
            <person name="Zahm M."/>
            <person name="Besnard G."/>
            <person name="Bellafiore S."/>
        </authorList>
    </citation>
    <scope>NUCLEOTIDE SEQUENCE</scope>
    <source>
        <strain evidence="12">VN-18</strain>
    </source>
</reference>
<dbReference type="Pfam" id="PF00750">
    <property type="entry name" value="tRNA-synt_1d"/>
    <property type="match status" value="2"/>
</dbReference>